<dbReference type="Pfam" id="PF04790">
    <property type="entry name" value="Sarcoglycan_1"/>
    <property type="match status" value="1"/>
</dbReference>
<keyword evidence="10" id="KW-1133">Transmembrane helix</keyword>
<keyword evidence="17" id="KW-1185">Reference proteome</keyword>
<reference evidence="16" key="1">
    <citation type="submission" date="2023-07" db="EMBL/GenBank/DDBJ databases">
        <authorList>
            <consortium name="CYATHOMIX"/>
        </authorList>
    </citation>
    <scope>NUCLEOTIDE SEQUENCE</scope>
    <source>
        <strain evidence="16">N/A</strain>
    </source>
</reference>
<evidence type="ECO:0000256" key="1">
    <source>
        <dbReference type="ARBA" id="ARBA00002860"/>
    </source>
</evidence>
<keyword evidence="13" id="KW-0325">Glycoprotein</keyword>
<keyword evidence="6" id="KW-1003">Cell membrane</keyword>
<evidence type="ECO:0000256" key="5">
    <source>
        <dbReference type="ARBA" id="ARBA00015329"/>
    </source>
</evidence>
<evidence type="ECO:0000256" key="10">
    <source>
        <dbReference type="ARBA" id="ARBA00022989"/>
    </source>
</evidence>
<comment type="subcellular location">
    <subcellularLocation>
        <location evidence="3">Cell membrane</location>
        <location evidence="3">Sarcolemma</location>
        <topology evidence="3">Single-pass type II membrane protein</topology>
    </subcellularLocation>
    <subcellularLocation>
        <location evidence="2">Cytoplasm</location>
        <location evidence="2">Cytoskeleton</location>
    </subcellularLocation>
</comment>
<dbReference type="GO" id="GO:0005856">
    <property type="term" value="C:cytoskeleton"/>
    <property type="evidence" value="ECO:0007669"/>
    <property type="project" value="UniProtKB-SubCell"/>
</dbReference>
<accession>A0AA36GXV3</accession>
<keyword evidence="11" id="KW-0472">Membrane</keyword>
<dbReference type="InterPro" id="IPR027659">
    <property type="entry name" value="Sgcb"/>
</dbReference>
<evidence type="ECO:0000256" key="2">
    <source>
        <dbReference type="ARBA" id="ARBA00004245"/>
    </source>
</evidence>
<evidence type="ECO:0000256" key="7">
    <source>
        <dbReference type="ARBA" id="ARBA00022490"/>
    </source>
</evidence>
<dbReference type="GO" id="GO:0007517">
    <property type="term" value="P:muscle organ development"/>
    <property type="evidence" value="ECO:0007669"/>
    <property type="project" value="InterPro"/>
</dbReference>
<evidence type="ECO:0000256" key="6">
    <source>
        <dbReference type="ARBA" id="ARBA00022475"/>
    </source>
</evidence>
<proteinExistence type="inferred from homology"/>
<organism evidence="16 17">
    <name type="scientific">Cylicocyclus nassatus</name>
    <name type="common">Nematode worm</name>
    <dbReference type="NCBI Taxonomy" id="53992"/>
    <lineage>
        <taxon>Eukaryota</taxon>
        <taxon>Metazoa</taxon>
        <taxon>Ecdysozoa</taxon>
        <taxon>Nematoda</taxon>
        <taxon>Chromadorea</taxon>
        <taxon>Rhabditida</taxon>
        <taxon>Rhabditina</taxon>
        <taxon>Rhabditomorpha</taxon>
        <taxon>Strongyloidea</taxon>
        <taxon>Strongylidae</taxon>
        <taxon>Cylicocyclus</taxon>
    </lineage>
</organism>
<protein>
    <recommendedName>
        <fullName evidence="5">Beta-sarcoglycan</fullName>
    </recommendedName>
</protein>
<dbReference type="Proteomes" id="UP001176961">
    <property type="component" value="Unassembled WGS sequence"/>
</dbReference>
<comment type="similarity">
    <text evidence="4">Belongs to the sarcoglycan beta/delta/gamma/zeta family.</text>
</comment>
<comment type="caution">
    <text evidence="16">The sequence shown here is derived from an EMBL/GenBank/DDBJ whole genome shotgun (WGS) entry which is preliminary data.</text>
</comment>
<keyword evidence="8" id="KW-0812">Transmembrane</keyword>
<evidence type="ECO:0000256" key="9">
    <source>
        <dbReference type="ARBA" id="ARBA00022968"/>
    </source>
</evidence>
<evidence type="ECO:0000256" key="8">
    <source>
        <dbReference type="ARBA" id="ARBA00022692"/>
    </source>
</evidence>
<name>A0AA36GXV3_CYLNA</name>
<evidence type="ECO:0000313" key="16">
    <source>
        <dbReference type="EMBL" id="CAJ0600391.1"/>
    </source>
</evidence>
<dbReference type="PANTHER" id="PTHR21142">
    <property type="entry name" value="SARCOGLYCANS"/>
    <property type="match status" value="1"/>
</dbReference>
<evidence type="ECO:0000256" key="12">
    <source>
        <dbReference type="ARBA" id="ARBA00023157"/>
    </source>
</evidence>
<dbReference type="InterPro" id="IPR006875">
    <property type="entry name" value="Sarcoglycan"/>
</dbReference>
<evidence type="ECO:0000256" key="11">
    <source>
        <dbReference type="ARBA" id="ARBA00023136"/>
    </source>
</evidence>
<dbReference type="PANTHER" id="PTHR21142:SF2">
    <property type="entry name" value="BETA-SARCOGLYCAN"/>
    <property type="match status" value="1"/>
</dbReference>
<dbReference type="GO" id="GO:0042383">
    <property type="term" value="C:sarcolemma"/>
    <property type="evidence" value="ECO:0007669"/>
    <property type="project" value="UniProtKB-SubCell"/>
</dbReference>
<comment type="function">
    <text evidence="1">Component of the sarcoglycan complex, a subcomplex of the dystrophin-glycoprotein complex which forms a link between the F-actin cytoskeleton and the extracellular matrix.</text>
</comment>
<gene>
    <name evidence="16" type="ORF">CYNAS_LOCUS12374</name>
</gene>
<comment type="subunit">
    <text evidence="15">Cross-link to form 2 major subcomplexes: one consisting of SGCB, SGCD and SGCG and the other consisting of SGCB and SGCD. The association between SGCB and SGCG is particularly strong while SGCA is loosely associated with the other sarcoglycans.</text>
</comment>
<dbReference type="AlphaFoldDB" id="A0AA36GXV3"/>
<evidence type="ECO:0000256" key="3">
    <source>
        <dbReference type="ARBA" id="ARBA00004274"/>
    </source>
</evidence>
<keyword evidence="9" id="KW-0735">Signal-anchor</keyword>
<keyword evidence="14" id="KW-0206">Cytoskeleton</keyword>
<evidence type="ECO:0000256" key="4">
    <source>
        <dbReference type="ARBA" id="ARBA00007574"/>
    </source>
</evidence>
<evidence type="ECO:0000313" key="17">
    <source>
        <dbReference type="Proteomes" id="UP001176961"/>
    </source>
</evidence>
<keyword evidence="12" id="KW-1015">Disulfide bond</keyword>
<keyword evidence="7" id="KW-0963">Cytoplasm</keyword>
<dbReference type="EMBL" id="CATQJL010000223">
    <property type="protein sequence ID" value="CAJ0600391.1"/>
    <property type="molecule type" value="Genomic_DNA"/>
</dbReference>
<evidence type="ECO:0000256" key="14">
    <source>
        <dbReference type="ARBA" id="ARBA00023212"/>
    </source>
</evidence>
<evidence type="ECO:0000256" key="13">
    <source>
        <dbReference type="ARBA" id="ARBA00023180"/>
    </source>
</evidence>
<evidence type="ECO:0000256" key="15">
    <source>
        <dbReference type="ARBA" id="ARBA00026041"/>
    </source>
</evidence>
<dbReference type="GO" id="GO:0016012">
    <property type="term" value="C:sarcoglycan complex"/>
    <property type="evidence" value="ECO:0007669"/>
    <property type="project" value="InterPro"/>
</dbReference>
<sequence length="230" mass="25208">MNRHGMRFLRFHDVRNPQTGELEKVVQFDGNVVDLGTVVTDGNVAGYKDKDLYIQGSRVLASGAANSTRLIIQESGCRLENTEHFQIISSQTLRPLFSAQHPVISIDKRIKKLSTNKIVTNKIRSPIDEDLMINVENLSIRGNEGIRMEANTVKFLGTTAVIFNTSRDGSIQLGGRLRLDTSSRGLPLSPSPALSASIDAFRVCVCAGVRNKLFLTPGNKPCHSSNALCT</sequence>